<keyword evidence="3" id="KW-0479">Metal-binding</keyword>
<comment type="cofactor">
    <cofactor evidence="1">
        <name>pyridoxal 5'-phosphate</name>
        <dbReference type="ChEBI" id="CHEBI:597326"/>
    </cofactor>
</comment>
<name>X1S8X8_9ZZZZ</name>
<evidence type="ECO:0000313" key="8">
    <source>
        <dbReference type="EMBL" id="GAI89477.1"/>
    </source>
</evidence>
<feature type="non-terminal residue" evidence="8">
    <location>
        <position position="276"/>
    </location>
</feature>
<dbReference type="InterPro" id="IPR015421">
    <property type="entry name" value="PyrdxlP-dep_Trfase_major"/>
</dbReference>
<dbReference type="InterPro" id="IPR015424">
    <property type="entry name" value="PyrdxlP-dep_Trfase"/>
</dbReference>
<proteinExistence type="inferred from homology"/>
<sequence>TLSLPAKVLVITVVDLVRRKPFVQKLTYLDNAATVYPKPKEVIDFMCQFYSEKGVNPGRSGYDLCIEAESLVFETRKLLTSLFNGTDPNRLVFTYNASDSLNIIISGILESGDHVITSNLDHNSVLRPIHHLHAKGIIEADYIPFDNGGYIDPDDVKRKIKKNTRLVIINHSSNVLGTVQPVAEIGKICRERGVIFAIDAAQSAGVIPIDIKSMNIDVVAFTGHKSLLGPTGIGGIYVRDKIKIAQTRAGGTGVRSAYPFHLPEYPFRLEVGTINV</sequence>
<keyword evidence="4" id="KW-0663">Pyridoxal phosphate</keyword>
<dbReference type="GO" id="GO:0046872">
    <property type="term" value="F:metal ion binding"/>
    <property type="evidence" value="ECO:0007669"/>
    <property type="project" value="UniProtKB-KW"/>
</dbReference>
<dbReference type="EMBL" id="BARW01018915">
    <property type="protein sequence ID" value="GAI89477.1"/>
    <property type="molecule type" value="Genomic_DNA"/>
</dbReference>
<feature type="non-terminal residue" evidence="8">
    <location>
        <position position="1"/>
    </location>
</feature>
<dbReference type="PANTHER" id="PTHR11601">
    <property type="entry name" value="CYSTEINE DESULFURYLASE FAMILY MEMBER"/>
    <property type="match status" value="1"/>
</dbReference>
<evidence type="ECO:0000256" key="1">
    <source>
        <dbReference type="ARBA" id="ARBA00001933"/>
    </source>
</evidence>
<dbReference type="PROSITE" id="PS00595">
    <property type="entry name" value="AA_TRANSFER_CLASS_5"/>
    <property type="match status" value="1"/>
</dbReference>
<comment type="similarity">
    <text evidence="2">Belongs to the class-V pyridoxal-phosphate-dependent aminotransferase family. NifS/IscS subfamily.</text>
</comment>
<keyword evidence="5" id="KW-0408">Iron</keyword>
<evidence type="ECO:0000256" key="4">
    <source>
        <dbReference type="ARBA" id="ARBA00022898"/>
    </source>
</evidence>
<keyword evidence="6" id="KW-0411">Iron-sulfur</keyword>
<comment type="caution">
    <text evidence="8">The sequence shown here is derived from an EMBL/GenBank/DDBJ whole genome shotgun (WGS) entry which is preliminary data.</text>
</comment>
<evidence type="ECO:0000259" key="7">
    <source>
        <dbReference type="Pfam" id="PF00266"/>
    </source>
</evidence>
<protein>
    <recommendedName>
        <fullName evidence="7">Aminotransferase class V domain-containing protein</fullName>
    </recommendedName>
</protein>
<evidence type="ECO:0000256" key="6">
    <source>
        <dbReference type="ARBA" id="ARBA00023014"/>
    </source>
</evidence>
<dbReference type="Pfam" id="PF00266">
    <property type="entry name" value="Aminotran_5"/>
    <property type="match status" value="1"/>
</dbReference>
<evidence type="ECO:0000256" key="2">
    <source>
        <dbReference type="ARBA" id="ARBA00006490"/>
    </source>
</evidence>
<dbReference type="AlphaFoldDB" id="X1S8X8"/>
<dbReference type="PANTHER" id="PTHR11601:SF34">
    <property type="entry name" value="CYSTEINE DESULFURASE"/>
    <property type="match status" value="1"/>
</dbReference>
<dbReference type="SUPFAM" id="SSF53383">
    <property type="entry name" value="PLP-dependent transferases"/>
    <property type="match status" value="1"/>
</dbReference>
<dbReference type="InterPro" id="IPR020578">
    <property type="entry name" value="Aminotrans_V_PyrdxlP_BS"/>
</dbReference>
<accession>X1S8X8</accession>
<evidence type="ECO:0000256" key="5">
    <source>
        <dbReference type="ARBA" id="ARBA00023004"/>
    </source>
</evidence>
<evidence type="ECO:0000256" key="3">
    <source>
        <dbReference type="ARBA" id="ARBA00022723"/>
    </source>
</evidence>
<feature type="domain" description="Aminotransferase class V" evidence="7">
    <location>
        <begin position="27"/>
        <end position="276"/>
    </location>
</feature>
<dbReference type="Gene3D" id="3.40.640.10">
    <property type="entry name" value="Type I PLP-dependent aspartate aminotransferase-like (Major domain)"/>
    <property type="match status" value="1"/>
</dbReference>
<organism evidence="8">
    <name type="scientific">marine sediment metagenome</name>
    <dbReference type="NCBI Taxonomy" id="412755"/>
    <lineage>
        <taxon>unclassified sequences</taxon>
        <taxon>metagenomes</taxon>
        <taxon>ecological metagenomes</taxon>
    </lineage>
</organism>
<dbReference type="InterPro" id="IPR000192">
    <property type="entry name" value="Aminotrans_V_dom"/>
</dbReference>
<dbReference type="GO" id="GO:0051536">
    <property type="term" value="F:iron-sulfur cluster binding"/>
    <property type="evidence" value="ECO:0007669"/>
    <property type="project" value="UniProtKB-KW"/>
</dbReference>
<gene>
    <name evidence="8" type="ORF">S12H4_32280</name>
</gene>
<reference evidence="8" key="1">
    <citation type="journal article" date="2014" name="Front. Microbiol.">
        <title>High frequency of phylogenetically diverse reductive dehalogenase-homologous genes in deep subseafloor sedimentary metagenomes.</title>
        <authorList>
            <person name="Kawai M."/>
            <person name="Futagami T."/>
            <person name="Toyoda A."/>
            <person name="Takaki Y."/>
            <person name="Nishi S."/>
            <person name="Hori S."/>
            <person name="Arai W."/>
            <person name="Tsubouchi T."/>
            <person name="Morono Y."/>
            <person name="Uchiyama I."/>
            <person name="Ito T."/>
            <person name="Fujiyama A."/>
            <person name="Inagaki F."/>
            <person name="Takami H."/>
        </authorList>
    </citation>
    <scope>NUCLEOTIDE SEQUENCE</scope>
    <source>
        <strain evidence="8">Expedition CK06-06</strain>
    </source>
</reference>